<dbReference type="EMBL" id="WSEL01000002">
    <property type="protein sequence ID" value="MVQ28039.1"/>
    <property type="molecule type" value="Genomic_DNA"/>
</dbReference>
<sequence length="178" mass="18983">MTDGIPLGLAIYSAFAELLKFVVKEDFVGACHDTSAVLHMLLAENNVPSELCIGEVGVGSRYFDHSWVEVLGSVFDVAVCMPDYAGEPVGGPVFDGIDLAQGRPSELVYGAESGEGLGLAAQPALSLDLEGFAAIQPQLNIWVLAVAIAGRAGMANPTFTHFQLRYGAVRRRFRKNPT</sequence>
<comment type="caution">
    <text evidence="1">The sequence shown here is derived from an EMBL/GenBank/DDBJ whole genome shotgun (WGS) entry which is preliminary data.</text>
</comment>
<dbReference type="RefSeq" id="WP_157396165.1">
    <property type="nucleotide sequence ID" value="NZ_WSEL01000002.1"/>
</dbReference>
<evidence type="ECO:0008006" key="3">
    <source>
        <dbReference type="Google" id="ProtNLM"/>
    </source>
</evidence>
<protein>
    <recommendedName>
        <fullName evidence="3">Microcin J25-processing protein McjB C-terminal domain-containing protein</fullName>
    </recommendedName>
</protein>
<evidence type="ECO:0000313" key="2">
    <source>
        <dbReference type="Proteomes" id="UP000469385"/>
    </source>
</evidence>
<reference evidence="1 2" key="1">
    <citation type="submission" date="2019-12" db="EMBL/GenBank/DDBJ databases">
        <authorList>
            <person name="Huq M.A."/>
        </authorList>
    </citation>
    <scope>NUCLEOTIDE SEQUENCE [LARGE SCALE GENOMIC DNA]</scope>
    <source>
        <strain evidence="1 2">MAH-25</strain>
    </source>
</reference>
<dbReference type="AlphaFoldDB" id="A0A6N8IMG4"/>
<proteinExistence type="predicted"/>
<organism evidence="1 2">
    <name type="scientific">Ramlibacter pinisoli</name>
    <dbReference type="NCBI Taxonomy" id="2682844"/>
    <lineage>
        <taxon>Bacteria</taxon>
        <taxon>Pseudomonadati</taxon>
        <taxon>Pseudomonadota</taxon>
        <taxon>Betaproteobacteria</taxon>
        <taxon>Burkholderiales</taxon>
        <taxon>Comamonadaceae</taxon>
        <taxon>Ramlibacter</taxon>
    </lineage>
</organism>
<dbReference type="Proteomes" id="UP000469385">
    <property type="component" value="Unassembled WGS sequence"/>
</dbReference>
<gene>
    <name evidence="1" type="ORF">GON04_01155</name>
</gene>
<accession>A0A6N8IMG4</accession>
<keyword evidence="2" id="KW-1185">Reference proteome</keyword>
<name>A0A6N8IMG4_9BURK</name>
<evidence type="ECO:0000313" key="1">
    <source>
        <dbReference type="EMBL" id="MVQ28039.1"/>
    </source>
</evidence>